<organism evidence="6 7">
    <name type="scientific">Trichonephila clavata</name>
    <name type="common">Joro spider</name>
    <name type="synonym">Nephila clavata</name>
    <dbReference type="NCBI Taxonomy" id="2740835"/>
    <lineage>
        <taxon>Eukaryota</taxon>
        <taxon>Metazoa</taxon>
        <taxon>Ecdysozoa</taxon>
        <taxon>Arthropoda</taxon>
        <taxon>Chelicerata</taxon>
        <taxon>Arachnida</taxon>
        <taxon>Araneae</taxon>
        <taxon>Araneomorphae</taxon>
        <taxon>Entelegynae</taxon>
        <taxon>Araneoidea</taxon>
        <taxon>Nephilidae</taxon>
        <taxon>Trichonephila</taxon>
    </lineage>
</organism>
<evidence type="ECO:0000256" key="1">
    <source>
        <dbReference type="ARBA" id="ARBA00004613"/>
    </source>
</evidence>
<name>A0A8X6EZI2_TRICU</name>
<dbReference type="AlphaFoldDB" id="A0A8X6EZI2"/>
<feature type="non-terminal residue" evidence="6">
    <location>
        <position position="276"/>
    </location>
</feature>
<dbReference type="GO" id="GO:0016671">
    <property type="term" value="F:oxidoreductase activity, acting on a sulfur group of donors, disulfide as acceptor"/>
    <property type="evidence" value="ECO:0007669"/>
    <property type="project" value="InterPro"/>
</dbReference>
<gene>
    <name evidence="6" type="primary">GILT1</name>
    <name evidence="6" type="ORF">TNCT_640591</name>
</gene>
<dbReference type="EMBL" id="BMAO01000286">
    <property type="protein sequence ID" value="GFQ65787.1"/>
    <property type="molecule type" value="Genomic_DNA"/>
</dbReference>
<dbReference type="Proteomes" id="UP000887116">
    <property type="component" value="Unassembled WGS sequence"/>
</dbReference>
<dbReference type="Pfam" id="PF03227">
    <property type="entry name" value="GILT"/>
    <property type="match status" value="1"/>
</dbReference>
<comment type="caution">
    <text evidence="6">The sequence shown here is derived from an EMBL/GenBank/DDBJ whole genome shotgun (WGS) entry which is preliminary data.</text>
</comment>
<evidence type="ECO:0000313" key="7">
    <source>
        <dbReference type="Proteomes" id="UP000887116"/>
    </source>
</evidence>
<dbReference type="PANTHER" id="PTHR13234:SF8">
    <property type="entry name" value="GAMMA-INTERFERON-INDUCIBLE LYSOSOMAL THIOL REDUCTASE"/>
    <property type="match status" value="1"/>
</dbReference>
<reference evidence="6" key="1">
    <citation type="submission" date="2020-07" db="EMBL/GenBank/DDBJ databases">
        <title>Multicomponent nature underlies the extraordinary mechanical properties of spider dragline silk.</title>
        <authorList>
            <person name="Kono N."/>
            <person name="Nakamura H."/>
            <person name="Mori M."/>
            <person name="Yoshida Y."/>
            <person name="Ohtoshi R."/>
            <person name="Malay A.D."/>
            <person name="Moran D.A.P."/>
            <person name="Tomita M."/>
            <person name="Numata K."/>
            <person name="Arakawa K."/>
        </authorList>
    </citation>
    <scope>NUCLEOTIDE SEQUENCE</scope>
</reference>
<proteinExistence type="inferred from homology"/>
<keyword evidence="4" id="KW-0732">Signal</keyword>
<dbReference type="PANTHER" id="PTHR13234">
    <property type="entry name" value="GAMMA-INTERFERON INDUCIBLE LYSOSOMAL THIOL REDUCTASE GILT"/>
    <property type="match status" value="1"/>
</dbReference>
<comment type="similarity">
    <text evidence="2">Belongs to the GILT family.</text>
</comment>
<keyword evidence="3" id="KW-0964">Secreted</keyword>
<evidence type="ECO:0000256" key="2">
    <source>
        <dbReference type="ARBA" id="ARBA00005679"/>
    </source>
</evidence>
<keyword evidence="5" id="KW-0325">Glycoprotein</keyword>
<evidence type="ECO:0000256" key="3">
    <source>
        <dbReference type="ARBA" id="ARBA00022525"/>
    </source>
</evidence>
<evidence type="ECO:0000313" key="6">
    <source>
        <dbReference type="EMBL" id="GFQ65787.1"/>
    </source>
</evidence>
<evidence type="ECO:0000256" key="4">
    <source>
        <dbReference type="ARBA" id="ARBA00022729"/>
    </source>
</evidence>
<evidence type="ECO:0000256" key="5">
    <source>
        <dbReference type="ARBA" id="ARBA00023180"/>
    </source>
</evidence>
<accession>A0A8X6EZI2</accession>
<protein>
    <submittedName>
        <fullName evidence="6">GILT-like protein 1</fullName>
    </submittedName>
</protein>
<keyword evidence="7" id="KW-1185">Reference proteome</keyword>
<dbReference type="OrthoDB" id="958254at2759"/>
<dbReference type="GO" id="GO:0005576">
    <property type="term" value="C:extracellular region"/>
    <property type="evidence" value="ECO:0007669"/>
    <property type="project" value="UniProtKB-SubCell"/>
</dbReference>
<sequence>SDSRQGVVNPSYISNGAVYPSNAGGAVYPSDSRQGVGNPSYIANGAVYPSNSRGGVPYPSYSGNGAAYPGNTVGTSYPSSVPTEVISTQDSSGKKIHLDVYYETNCPDSMRFITSQLYPVYRDLSDIISVHLIPFGKARAFYDESSQKYEFECHHGPRECYGNKIQGCAISLYPDTETHLNFINCMESYPRPSESGPKCARRLSLDWKSISKCADGEAGKQILYQNGELTKQLQPSLNFVPWINVNKVHSDLTQRRALRDLKSVTCDAHEGRHPKC</sequence>
<dbReference type="InterPro" id="IPR004911">
    <property type="entry name" value="Interferon-induced_GILT"/>
</dbReference>
<comment type="subcellular location">
    <subcellularLocation>
        <location evidence="1">Secreted</location>
    </subcellularLocation>
</comment>